<evidence type="ECO:0000313" key="2">
    <source>
        <dbReference type="WBParaSite" id="Hba_07833"/>
    </source>
</evidence>
<dbReference type="WBParaSite" id="Hba_07833">
    <property type="protein sequence ID" value="Hba_07833"/>
    <property type="gene ID" value="Hba_07833"/>
</dbReference>
<name>A0A1I7WRR5_HETBA</name>
<evidence type="ECO:0000313" key="1">
    <source>
        <dbReference type="Proteomes" id="UP000095283"/>
    </source>
</evidence>
<dbReference type="AlphaFoldDB" id="A0A1I7WRR5"/>
<reference evidence="2" key="1">
    <citation type="submission" date="2016-11" db="UniProtKB">
        <authorList>
            <consortium name="WormBaseParasite"/>
        </authorList>
    </citation>
    <scope>IDENTIFICATION</scope>
</reference>
<protein>
    <submittedName>
        <fullName evidence="2">Uncharacterized protein</fullName>
    </submittedName>
</protein>
<proteinExistence type="predicted"/>
<accession>A0A1I7WRR5</accession>
<keyword evidence="1" id="KW-1185">Reference proteome</keyword>
<sequence length="67" mass="8192">MYAESKKIDHQLEEVLVRLCDVRGGRRKLAIAVCHIPYAHFDYRHSIEWHSWYYRISRIQNNYDILD</sequence>
<dbReference type="Proteomes" id="UP000095283">
    <property type="component" value="Unplaced"/>
</dbReference>
<organism evidence="1 2">
    <name type="scientific">Heterorhabditis bacteriophora</name>
    <name type="common">Entomopathogenic nematode worm</name>
    <dbReference type="NCBI Taxonomy" id="37862"/>
    <lineage>
        <taxon>Eukaryota</taxon>
        <taxon>Metazoa</taxon>
        <taxon>Ecdysozoa</taxon>
        <taxon>Nematoda</taxon>
        <taxon>Chromadorea</taxon>
        <taxon>Rhabditida</taxon>
        <taxon>Rhabditina</taxon>
        <taxon>Rhabditomorpha</taxon>
        <taxon>Strongyloidea</taxon>
        <taxon>Heterorhabditidae</taxon>
        <taxon>Heterorhabditis</taxon>
    </lineage>
</organism>